<dbReference type="NCBIfam" id="TIGR02675">
    <property type="entry name" value="tape_meas_nterm"/>
    <property type="match status" value="1"/>
</dbReference>
<proteinExistence type="predicted"/>
<dbReference type="PANTHER" id="PTHR38812:SF2">
    <property type="entry name" value="MU-LIKE PROPHAGE FLUMU PROTEIN GP42"/>
    <property type="match status" value="1"/>
</dbReference>
<sequence>MSLNTTNGISYAIRGDNSDLRRALQESAAATRSFGQTMESAIVGPAQRVVQAEGQVAQSAAQAAAAMRAQGEAALGSLGAIARSTAASSAAMARQAAAASTASTATAAAARVTAASGEVAATSLSLTSAAAASASGATTTLAGASRAASIALSQSASAGSAAAASNASVAATSGAAASSLTAQAAAAGSAATAARATAASTSAVIGSLSAQAAAASTSAAATSTLGGAAQSTRTSLASMGTAGTASLSSVAGMLQHLVGPLGFGALIALIAKTGVGFNDFIARQEIAFETMLGSASASKEFLSDMLAFAKTTPFSFPELTASAQKMVAFGIESDKVVDILQTLGDATVGSGGSMAELSGLGIVLGQVSAKGRLMGQELLQFAERGIPALTVLANKAGMSVADFQEEVSKGNVRSEEAITNLIDGLRDGTEGINGTTAAYGGLMEKIKESNIFSSAFDSFKSGFRNLSAALTESITPGLVALVNIGGDAMGVITGIAKGFNGLPGPLRNAALALGLVLIAGRLLGPVLTRQVGSGLTAMRTGFSNARASIDSTTTGLNRMQVATRMSSIGIRNVGGALVGAFGGPVAFAVTAGIGLVTTLLAMQSQTSAQAKANADALRGTLDETTGAITAQTEAEIKRQLTTDRDYGGSVLGFFKDTGNAADDARKMGLAVDDLYAAMEGDPAKLDSTRQFLNDYIKAVEDGRWDGDFKNAGAARQILAELDTQEKTLRSAKAAAESKQEIDEKQVQTAYEKADAYRQVTYAMHSFSEEQQKVIDGAGDAAGKAFDSAFSLIGTFKPVVVTDDELADARDKVTDSTNALRDAEDAREKAQDRKKHTTNERLKASDAVTRALRNQQDALGELADLEAADIPIADQMAKHYEDTLAEAQQFSEDIEGVLKAGLDPNLVNDLILAGPEEAAPQFEAFLSENGANLIALANQTEDTLNGLNARVIENARLTAIAMQSPLSSTASDLPIAMQISNTGGSKAAPKTDDEIAALIGVSAEDVKRVAALYGQDWVITMQEQTSNRQASVSGGKNADGSPKMGGYYGPDEWIGDWPTEEVVTSEWAQRVTDAMSVLVRPTITVEPAWALPNLTSKSVLAPNGLPGPYLGGHYNGGIIPGYTPGRDTGFIGIGGGESVMRPEWTRGVGPGFVHRMNRLARTGGVSAVREAMAGFQGGYQGAFRNGGIVGQGSYAPPPQVIEVPVTQRVEHHGVQTFGDIYAADASDFERQARQARRRSFTGGRR</sequence>
<dbReference type="AlphaFoldDB" id="A0A853EXB3"/>
<evidence type="ECO:0000313" key="3">
    <source>
        <dbReference type="EMBL" id="NYS95235.1"/>
    </source>
</evidence>
<dbReference type="InterPro" id="IPR013491">
    <property type="entry name" value="Tape_meas_N"/>
</dbReference>
<dbReference type="PANTHER" id="PTHR38812">
    <property type="entry name" value="MU-LIKE PROPHAGE FLUMU PROTEIN GP42"/>
    <property type="match status" value="1"/>
</dbReference>
<feature type="domain" description="Tape measure protein N-terminal" evidence="2">
    <location>
        <begin position="287"/>
        <end position="449"/>
    </location>
</feature>
<name>A0A853EXB3_9MICO</name>
<feature type="region of interest" description="Disordered" evidence="1">
    <location>
        <begin position="810"/>
        <end position="839"/>
    </location>
</feature>
<evidence type="ECO:0000256" key="1">
    <source>
        <dbReference type="SAM" id="MobiDB-lite"/>
    </source>
</evidence>
<comment type="caution">
    <text evidence="3">The sequence shown here is derived from an EMBL/GenBank/DDBJ whole genome shotgun (WGS) entry which is preliminary data.</text>
</comment>
<evidence type="ECO:0000259" key="2">
    <source>
        <dbReference type="Pfam" id="PF20155"/>
    </source>
</evidence>
<dbReference type="InterPro" id="IPR053058">
    <property type="entry name" value="Mulikevirus_tape_measure"/>
</dbReference>
<feature type="compositionally biased region" description="Basic and acidic residues" evidence="1">
    <location>
        <begin position="820"/>
        <end position="839"/>
    </location>
</feature>
<organism evidence="3 4">
    <name type="scientific">Sanguibacter inulinus</name>
    <dbReference type="NCBI Taxonomy" id="60922"/>
    <lineage>
        <taxon>Bacteria</taxon>
        <taxon>Bacillati</taxon>
        <taxon>Actinomycetota</taxon>
        <taxon>Actinomycetes</taxon>
        <taxon>Micrococcales</taxon>
        <taxon>Sanguibacteraceae</taxon>
        <taxon>Sanguibacter</taxon>
    </lineage>
</organism>
<dbReference type="EMBL" id="JACBYE010000061">
    <property type="protein sequence ID" value="NYS95235.1"/>
    <property type="molecule type" value="Genomic_DNA"/>
</dbReference>
<dbReference type="RefSeq" id="WP_179914446.1">
    <property type="nucleotide sequence ID" value="NZ_JACBYE010000061.1"/>
</dbReference>
<reference evidence="3 4" key="1">
    <citation type="submission" date="2020-07" db="EMBL/GenBank/DDBJ databases">
        <title>MOT database genomes.</title>
        <authorList>
            <person name="Joseph S."/>
            <person name="Aduse-Opoku J."/>
            <person name="Hashim A."/>
            <person name="Wade W."/>
            <person name="Curtis M."/>
        </authorList>
    </citation>
    <scope>NUCLEOTIDE SEQUENCE [LARGE SCALE GENOMIC DNA]</scope>
    <source>
        <strain evidence="3 4">DSM 100099</strain>
    </source>
</reference>
<dbReference type="Proteomes" id="UP000561011">
    <property type="component" value="Unassembled WGS sequence"/>
</dbReference>
<evidence type="ECO:0000313" key="4">
    <source>
        <dbReference type="Proteomes" id="UP000561011"/>
    </source>
</evidence>
<gene>
    <name evidence="3" type="ORF">HZZ10_17100</name>
</gene>
<keyword evidence="4" id="KW-1185">Reference proteome</keyword>
<accession>A0A853EXB3</accession>
<dbReference type="Pfam" id="PF20155">
    <property type="entry name" value="TMP_3"/>
    <property type="match status" value="1"/>
</dbReference>
<protein>
    <submittedName>
        <fullName evidence="3">Tape measure protein</fullName>
    </submittedName>
</protein>